<dbReference type="Proteomes" id="UP000774130">
    <property type="component" value="Unassembled WGS sequence"/>
</dbReference>
<organism evidence="2 3">
    <name type="scientific">Enterococcus alishanensis</name>
    <dbReference type="NCBI Taxonomy" id="1303817"/>
    <lineage>
        <taxon>Bacteria</taxon>
        <taxon>Bacillati</taxon>
        <taxon>Bacillota</taxon>
        <taxon>Bacilli</taxon>
        <taxon>Lactobacillales</taxon>
        <taxon>Enterococcaceae</taxon>
        <taxon>Enterococcus</taxon>
    </lineage>
</organism>
<evidence type="ECO:0000313" key="2">
    <source>
        <dbReference type="EMBL" id="MBV7390757.1"/>
    </source>
</evidence>
<feature type="transmembrane region" description="Helical" evidence="1">
    <location>
        <begin position="149"/>
        <end position="175"/>
    </location>
</feature>
<keyword evidence="1" id="KW-0472">Membrane</keyword>
<evidence type="ECO:0000313" key="3">
    <source>
        <dbReference type="Proteomes" id="UP000774130"/>
    </source>
</evidence>
<protein>
    <submittedName>
        <fullName evidence="2">ABC transporter</fullName>
    </submittedName>
</protein>
<gene>
    <name evidence="2" type="ORF">KUA55_08705</name>
</gene>
<dbReference type="RefSeq" id="WP_218325812.1">
    <property type="nucleotide sequence ID" value="NZ_JAHUZB010000003.1"/>
</dbReference>
<comment type="caution">
    <text evidence="2">The sequence shown here is derived from an EMBL/GenBank/DDBJ whole genome shotgun (WGS) entry which is preliminary data.</text>
</comment>
<feature type="transmembrane region" description="Helical" evidence="1">
    <location>
        <begin position="187"/>
        <end position="209"/>
    </location>
</feature>
<feature type="transmembrane region" description="Helical" evidence="1">
    <location>
        <begin position="73"/>
        <end position="94"/>
    </location>
</feature>
<feature type="transmembrane region" description="Helical" evidence="1">
    <location>
        <begin position="468"/>
        <end position="489"/>
    </location>
</feature>
<evidence type="ECO:0000256" key="1">
    <source>
        <dbReference type="SAM" id="Phobius"/>
    </source>
</evidence>
<feature type="transmembrane region" description="Helical" evidence="1">
    <location>
        <begin position="395"/>
        <end position="415"/>
    </location>
</feature>
<accession>A0ABS6TD10</accession>
<feature type="transmembrane region" description="Helical" evidence="1">
    <location>
        <begin position="229"/>
        <end position="259"/>
    </location>
</feature>
<keyword evidence="1" id="KW-0812">Transmembrane</keyword>
<feature type="transmembrane region" description="Helical" evidence="1">
    <location>
        <begin position="495"/>
        <end position="516"/>
    </location>
</feature>
<name>A0ABS6TD10_9ENTE</name>
<feature type="transmembrane region" description="Helical" evidence="1">
    <location>
        <begin position="40"/>
        <end position="61"/>
    </location>
</feature>
<keyword evidence="3" id="KW-1185">Reference proteome</keyword>
<proteinExistence type="predicted"/>
<sequence length="528" mass="58985">MNRRLIQKLVGINILYTNPKATKQARDKGKKGAQVVKSLMWGYIMSGGIFLVVYGLMMIFIDFAKMPGNFTYYMALFALIGFTQGLSAIFNVFFDSRDLMDYLPLPISQGAIFIAKFLAVGLTIVPFILPLLILFFLGSLNSLPIVLAVVWSILLFVIFFCLLFGICTSLIFAFARTKFFQQHKKTLTSLMLGFSMIISVAGIIMINATNSSSSMTVADRPALAIFMPFYYVAATPFSMNGLLSIAGTIVVLLLLFILLKKMVVPSLYQQMSQSANDTPRSSRKHKKQGNLVQIIRSYNLQLLKNPNLVMQVMSATLIMPVVFIISFSLNGGIAFDQLPNYFFGVFFLVGLFLAAMMTTQSSFVANMISLDRENFLFIASLPISLKGYLKEKFRLGLFLQCLMVGLVTILSGVVFKLTFVLIVSTLVGGLLGSYLLSLSAFAGDYRHLNLSWNNISQLFSRGGGSFRLMFRLFGTMFAAIIVVALYTMIMIFTNGLMIVNLLLFLVVAAISAFWIWRNQKNFWQRLSN</sequence>
<feature type="transmembrane region" description="Helical" evidence="1">
    <location>
        <begin position="114"/>
        <end position="137"/>
    </location>
</feature>
<keyword evidence="1" id="KW-1133">Transmembrane helix</keyword>
<dbReference type="EMBL" id="JAHUZB010000003">
    <property type="protein sequence ID" value="MBV7390757.1"/>
    <property type="molecule type" value="Genomic_DNA"/>
</dbReference>
<feature type="transmembrane region" description="Helical" evidence="1">
    <location>
        <begin position="421"/>
        <end position="442"/>
    </location>
</feature>
<feature type="transmembrane region" description="Helical" evidence="1">
    <location>
        <begin position="308"/>
        <end position="329"/>
    </location>
</feature>
<feature type="transmembrane region" description="Helical" evidence="1">
    <location>
        <begin position="341"/>
        <end position="359"/>
    </location>
</feature>
<reference evidence="2 3" key="1">
    <citation type="submission" date="2021-06" db="EMBL/GenBank/DDBJ databases">
        <title>Enterococcus alishanensis sp. nov., a novel lactic acid bacterium isolated from fresh coffee beans.</title>
        <authorList>
            <person name="Chen Y.-S."/>
        </authorList>
    </citation>
    <scope>NUCLEOTIDE SEQUENCE [LARGE SCALE GENOMIC DNA]</scope>
    <source>
        <strain evidence="2 3">ALS3</strain>
    </source>
</reference>